<reference evidence="2 3" key="1">
    <citation type="journal article" date="2017" name="Antonie Van Leeuwenhoek">
        <title>Phylogenomic resolution of the bacterial genus Pantoea and its relationship with Erwinia and Tatumella.</title>
        <authorList>
            <person name="Palmer M."/>
            <person name="Steenkamp E.T."/>
            <person name="Coetzee M.P."/>
            <person name="Chan W.Y."/>
            <person name="van Zyl E."/>
            <person name="De Maayer P."/>
            <person name="Coutinho T.A."/>
            <person name="Blom J."/>
            <person name="Smits T.H."/>
            <person name="Duffy B."/>
            <person name="Venter S.N."/>
        </authorList>
    </citation>
    <scope>NUCLEOTIDE SEQUENCE [LARGE SCALE GENOMIC DNA]</scope>
    <source>
        <strain evidence="2 3">LMG 26275</strain>
    </source>
</reference>
<keyword evidence="1" id="KW-0472">Membrane</keyword>
<evidence type="ECO:0000313" key="2">
    <source>
        <dbReference type="EMBL" id="ORM67197.1"/>
    </source>
</evidence>
<protein>
    <submittedName>
        <fullName evidence="2">Uncharacterized protein</fullName>
    </submittedName>
</protein>
<sequence>MDVALLQSLDINGREKFDEAISVLQGDISTAATRLSIDPQLRLEYSKLIKKMADDLRSRANMGLITWEKAAQEAHETRNIIMEMIRTRSTPLGRAMAEQIKMSGKTLNALIAKKATELYGAKVQFHQLSSSQQDRVYAAIVESAGKSNPRINLKMMQLSRAGRGLIVLSVAISIYEIYQSDNKVSEAGRQIAINSAGIAGGAAGGALAGLACGPGAPVCVMIGGFVGAAFAAWQMGAIWR</sequence>
<dbReference type="Proteomes" id="UP000193558">
    <property type="component" value="Unassembled WGS sequence"/>
</dbReference>
<dbReference type="OrthoDB" id="7869882at2"/>
<evidence type="ECO:0000256" key="1">
    <source>
        <dbReference type="SAM" id="Phobius"/>
    </source>
</evidence>
<feature type="transmembrane region" description="Helical" evidence="1">
    <location>
        <begin position="190"/>
        <end position="211"/>
    </location>
</feature>
<comment type="caution">
    <text evidence="2">The sequence shown here is derived from an EMBL/GenBank/DDBJ whole genome shotgun (WGS) entry which is preliminary data.</text>
</comment>
<keyword evidence="1" id="KW-0812">Transmembrane</keyword>
<name>A0A1X1CS80_9GAMM</name>
<gene>
    <name evidence="2" type="ORF">HA51_20640</name>
</gene>
<accession>A0A1X1CS80</accession>
<dbReference type="RefSeq" id="WP_084936485.1">
    <property type="nucleotide sequence ID" value="NZ_MLFR01000027.1"/>
</dbReference>
<evidence type="ECO:0000313" key="3">
    <source>
        <dbReference type="Proteomes" id="UP000193558"/>
    </source>
</evidence>
<dbReference type="EMBL" id="MLFR01000027">
    <property type="protein sequence ID" value="ORM67197.1"/>
    <property type="molecule type" value="Genomic_DNA"/>
</dbReference>
<feature type="transmembrane region" description="Helical" evidence="1">
    <location>
        <begin position="218"/>
        <end position="239"/>
    </location>
</feature>
<dbReference type="AlphaFoldDB" id="A0A1X1CS80"/>
<feature type="transmembrane region" description="Helical" evidence="1">
    <location>
        <begin position="161"/>
        <end position="178"/>
    </location>
</feature>
<keyword evidence="1" id="KW-1133">Transmembrane helix</keyword>
<proteinExistence type="predicted"/>
<organism evidence="2 3">
    <name type="scientific">Pantoea rwandensis</name>
    <dbReference type="NCBI Taxonomy" id="1076550"/>
    <lineage>
        <taxon>Bacteria</taxon>
        <taxon>Pseudomonadati</taxon>
        <taxon>Pseudomonadota</taxon>
        <taxon>Gammaproteobacteria</taxon>
        <taxon>Enterobacterales</taxon>
        <taxon>Erwiniaceae</taxon>
        <taxon>Pantoea</taxon>
    </lineage>
</organism>